<comment type="subcellular location">
    <subcellularLocation>
        <location evidence="1">Membrane</location>
        <topology evidence="1">Multi-pass membrane protein</topology>
    </subcellularLocation>
</comment>
<reference evidence="7 8" key="1">
    <citation type="journal article" date="2021" name="Nat. Commun.">
        <title>Genetic determinants of endophytism in the Arabidopsis root mycobiome.</title>
        <authorList>
            <person name="Mesny F."/>
            <person name="Miyauchi S."/>
            <person name="Thiergart T."/>
            <person name="Pickel B."/>
            <person name="Atanasova L."/>
            <person name="Karlsson M."/>
            <person name="Huettel B."/>
            <person name="Barry K.W."/>
            <person name="Haridas S."/>
            <person name="Chen C."/>
            <person name="Bauer D."/>
            <person name="Andreopoulos W."/>
            <person name="Pangilinan J."/>
            <person name="LaButti K."/>
            <person name="Riley R."/>
            <person name="Lipzen A."/>
            <person name="Clum A."/>
            <person name="Drula E."/>
            <person name="Henrissat B."/>
            <person name="Kohler A."/>
            <person name="Grigoriev I.V."/>
            <person name="Martin F.M."/>
            <person name="Hacquard S."/>
        </authorList>
    </citation>
    <scope>NUCLEOTIDE SEQUENCE [LARGE SCALE GENOMIC DNA]</scope>
    <source>
        <strain evidence="7 8">MPI-SDFR-AT-0080</strain>
    </source>
</reference>
<dbReference type="PRINTS" id="PR01036">
    <property type="entry name" value="TCRTETB"/>
</dbReference>
<dbReference type="PANTHER" id="PTHR23502">
    <property type="entry name" value="MAJOR FACILITATOR SUPERFAMILY"/>
    <property type="match status" value="1"/>
</dbReference>
<name>A0ABQ8GJL0_9PEZI</name>
<sequence length="478" mass="52204">MGHEPDDESNPQTLFPESDLDRGIVGWESQDDPQNPRNFPTTRKWTTMSLLSCLTILNFLATSIVAPAASSIDLDLDNESSILSSFITTIFTLGYMVGLLVLCPLSEIYGRRPILHSANTFFTVTNIGAALAQNMAQLLAFRFLSGMGASVGLGIGSGLIADLFDIHERGVANAVLTLASVLGPVLGPLLGGIITERAHWRWIFWTLLIACATVLALMALIIRETNATVIILHKTRRLQKELGRQDLESAYTVLIRGVIRPWKMLFRSPLLALFSLMAGLLSGLLYILLTTASSFFQQVYGWSLEASGLAYLGLGTGSLVGLVLFAKTSDLITVRLTRKHNGVYAPEMRMLTAFLPAVFIPVTFFWYGWSTQARTHWIVPLLSLAPFGFSQIGINATIQAYWIDASGPYAASSMACVTAVRCLGGSLLPLAGPSLYARLDLGWGNSLLGFVSLVMVPFTLGVYKYGDTLRKMYPLYND</sequence>
<comment type="caution">
    <text evidence="7">The sequence shown here is derived from an EMBL/GenBank/DDBJ whole genome shotgun (WGS) entry which is preliminary data.</text>
</comment>
<feature type="transmembrane region" description="Helical" evidence="5">
    <location>
        <begin position="270"/>
        <end position="289"/>
    </location>
</feature>
<feature type="transmembrane region" description="Helical" evidence="5">
    <location>
        <begin position="309"/>
        <end position="329"/>
    </location>
</feature>
<feature type="transmembrane region" description="Helical" evidence="5">
    <location>
        <begin position="47"/>
        <end position="69"/>
    </location>
</feature>
<dbReference type="EMBL" id="JAGTJR010000006">
    <property type="protein sequence ID" value="KAH7058603.1"/>
    <property type="molecule type" value="Genomic_DNA"/>
</dbReference>
<dbReference type="SUPFAM" id="SSF103473">
    <property type="entry name" value="MFS general substrate transporter"/>
    <property type="match status" value="1"/>
</dbReference>
<evidence type="ECO:0000259" key="6">
    <source>
        <dbReference type="PROSITE" id="PS50850"/>
    </source>
</evidence>
<feature type="domain" description="Major facilitator superfamily (MFS) profile" evidence="6">
    <location>
        <begin position="47"/>
        <end position="469"/>
    </location>
</feature>
<evidence type="ECO:0000313" key="8">
    <source>
        <dbReference type="Proteomes" id="UP000774617"/>
    </source>
</evidence>
<evidence type="ECO:0000256" key="5">
    <source>
        <dbReference type="SAM" id="Phobius"/>
    </source>
</evidence>
<dbReference type="Gene3D" id="1.20.1250.20">
    <property type="entry name" value="MFS general substrate transporter like domains"/>
    <property type="match status" value="1"/>
</dbReference>
<evidence type="ECO:0000256" key="3">
    <source>
        <dbReference type="ARBA" id="ARBA00022989"/>
    </source>
</evidence>
<feature type="transmembrane region" description="Helical" evidence="5">
    <location>
        <begin position="443"/>
        <end position="463"/>
    </location>
</feature>
<keyword evidence="4 5" id="KW-0472">Membrane</keyword>
<protein>
    <submittedName>
        <fullName evidence="7">MFS multidrug transporter</fullName>
    </submittedName>
</protein>
<dbReference type="Proteomes" id="UP000774617">
    <property type="component" value="Unassembled WGS sequence"/>
</dbReference>
<dbReference type="Pfam" id="PF07690">
    <property type="entry name" value="MFS_1"/>
    <property type="match status" value="1"/>
</dbReference>
<evidence type="ECO:0000256" key="1">
    <source>
        <dbReference type="ARBA" id="ARBA00004141"/>
    </source>
</evidence>
<proteinExistence type="predicted"/>
<dbReference type="InterPro" id="IPR011701">
    <property type="entry name" value="MFS"/>
</dbReference>
<evidence type="ECO:0000256" key="4">
    <source>
        <dbReference type="ARBA" id="ARBA00023136"/>
    </source>
</evidence>
<evidence type="ECO:0000256" key="2">
    <source>
        <dbReference type="ARBA" id="ARBA00022692"/>
    </source>
</evidence>
<accession>A0ABQ8GJL0</accession>
<keyword evidence="2 5" id="KW-0812">Transmembrane</keyword>
<keyword evidence="8" id="KW-1185">Reference proteome</keyword>
<dbReference type="InterPro" id="IPR036259">
    <property type="entry name" value="MFS_trans_sf"/>
</dbReference>
<gene>
    <name evidence="7" type="ORF">B0J12DRAFT_594073</name>
</gene>
<feature type="transmembrane region" description="Helical" evidence="5">
    <location>
        <begin position="381"/>
        <end position="402"/>
    </location>
</feature>
<organism evidence="7 8">
    <name type="scientific">Macrophomina phaseolina</name>
    <dbReference type="NCBI Taxonomy" id="35725"/>
    <lineage>
        <taxon>Eukaryota</taxon>
        <taxon>Fungi</taxon>
        <taxon>Dikarya</taxon>
        <taxon>Ascomycota</taxon>
        <taxon>Pezizomycotina</taxon>
        <taxon>Dothideomycetes</taxon>
        <taxon>Dothideomycetes incertae sedis</taxon>
        <taxon>Botryosphaeriales</taxon>
        <taxon>Botryosphaeriaceae</taxon>
        <taxon>Macrophomina</taxon>
    </lineage>
</organism>
<feature type="transmembrane region" description="Helical" evidence="5">
    <location>
        <begin position="350"/>
        <end position="369"/>
    </location>
</feature>
<dbReference type="CDD" id="cd17323">
    <property type="entry name" value="MFS_Tpo1_MDR_like"/>
    <property type="match status" value="1"/>
</dbReference>
<keyword evidence="3 5" id="KW-1133">Transmembrane helix</keyword>
<dbReference type="InterPro" id="IPR020846">
    <property type="entry name" value="MFS_dom"/>
</dbReference>
<dbReference type="PROSITE" id="PS50850">
    <property type="entry name" value="MFS"/>
    <property type="match status" value="1"/>
</dbReference>
<feature type="transmembrane region" description="Helical" evidence="5">
    <location>
        <begin position="171"/>
        <end position="190"/>
    </location>
</feature>
<feature type="transmembrane region" description="Helical" evidence="5">
    <location>
        <begin position="202"/>
        <end position="222"/>
    </location>
</feature>
<feature type="transmembrane region" description="Helical" evidence="5">
    <location>
        <begin position="81"/>
        <end position="102"/>
    </location>
</feature>
<feature type="transmembrane region" description="Helical" evidence="5">
    <location>
        <begin position="139"/>
        <end position="164"/>
    </location>
</feature>
<dbReference type="PANTHER" id="PTHR23502:SF33">
    <property type="entry name" value="MAJOR FACILITATOR SUPERFAMILY (MFS) PROFILE DOMAIN-CONTAINING PROTEIN-RELATED"/>
    <property type="match status" value="1"/>
</dbReference>
<evidence type="ECO:0000313" key="7">
    <source>
        <dbReference type="EMBL" id="KAH7058603.1"/>
    </source>
</evidence>